<organism evidence="1 2">
    <name type="scientific">Vitis vinifera</name>
    <name type="common">Grape</name>
    <dbReference type="NCBI Taxonomy" id="29760"/>
    <lineage>
        <taxon>Eukaryota</taxon>
        <taxon>Viridiplantae</taxon>
        <taxon>Streptophyta</taxon>
        <taxon>Embryophyta</taxon>
        <taxon>Tracheophyta</taxon>
        <taxon>Spermatophyta</taxon>
        <taxon>Magnoliopsida</taxon>
        <taxon>eudicotyledons</taxon>
        <taxon>Gunneridae</taxon>
        <taxon>Pentapetalae</taxon>
        <taxon>rosids</taxon>
        <taxon>Vitales</taxon>
        <taxon>Vitaceae</taxon>
        <taxon>Viteae</taxon>
        <taxon>Vitis</taxon>
    </lineage>
</organism>
<protein>
    <submittedName>
        <fullName evidence="1">Uncharacterized protein</fullName>
    </submittedName>
</protein>
<name>A0A438ETI0_VITVI</name>
<dbReference type="AlphaFoldDB" id="A0A438ETI0"/>
<sequence length="274" mass="28998">MTEAQKKSGDEVVRKPVFMGRPGERLNNPNPWCGGGGGGGGGGGVELVCGSVVPPWWWRWCPRDCGLVVVWRLYHRGGVGGGWSRAVVLVVVRRGVAVIVVPSWCGGGIAVVVVPSCCGGGVARGGGGRTALVVKVVPPWLRSRHSVEVVSPWWWWSRWSRAAVVMMRYCCGGGSPSCCGSGVVAVMSPRLWSCGGEGVAVVCEGDLERDGDSGCHRWSVWRLTFLASLRRGGDHGSWGCGAMQIEEIASSVAGSGKGELRAMVAFHGDGERRK</sequence>
<evidence type="ECO:0000313" key="1">
    <source>
        <dbReference type="EMBL" id="RVW51061.1"/>
    </source>
</evidence>
<proteinExistence type="predicted"/>
<reference evidence="1 2" key="1">
    <citation type="journal article" date="2018" name="PLoS Genet.">
        <title>Population sequencing reveals clonal diversity and ancestral inbreeding in the grapevine cultivar Chardonnay.</title>
        <authorList>
            <person name="Roach M.J."/>
            <person name="Johnson D.L."/>
            <person name="Bohlmann J."/>
            <person name="van Vuuren H.J."/>
            <person name="Jones S.J."/>
            <person name="Pretorius I.S."/>
            <person name="Schmidt S.A."/>
            <person name="Borneman A.R."/>
        </authorList>
    </citation>
    <scope>NUCLEOTIDE SEQUENCE [LARGE SCALE GENOMIC DNA]</scope>
    <source>
        <strain evidence="2">cv. Chardonnay</strain>
        <tissue evidence="1">Leaf</tissue>
    </source>
</reference>
<accession>A0A438ETI0</accession>
<evidence type="ECO:0000313" key="2">
    <source>
        <dbReference type="Proteomes" id="UP000288805"/>
    </source>
</evidence>
<dbReference type="Proteomes" id="UP000288805">
    <property type="component" value="Unassembled WGS sequence"/>
</dbReference>
<comment type="caution">
    <text evidence="1">The sequence shown here is derived from an EMBL/GenBank/DDBJ whole genome shotgun (WGS) entry which is preliminary data.</text>
</comment>
<dbReference type="EMBL" id="QGNW01001188">
    <property type="protein sequence ID" value="RVW51061.1"/>
    <property type="molecule type" value="Genomic_DNA"/>
</dbReference>
<gene>
    <name evidence="1" type="ORF">CK203_077572</name>
</gene>